<dbReference type="EMBL" id="AJWK01023492">
    <property type="status" value="NOT_ANNOTATED_CDS"/>
    <property type="molecule type" value="Genomic_DNA"/>
</dbReference>
<keyword evidence="2" id="KW-1185">Reference proteome</keyword>
<sequence>MPGLCTCHPGSRFTRSSTNCANFASTRRPEDSPFTTTANLEVTTQSACKFIRCWRTEGFCLLQGLLIDILDEFSVRRKGGHSSGQGEFLADSCFNGCNSLIQCLILTLGDLHIILVLLLLHIHARFLRCSLHTCKFRTCAHILMPGCIGIECQTWQGNNWREIFRGIPIKFSRCLILYRCPNDTPASLHLWQFNVALRDGFRWLHTGKLRDAPR</sequence>
<dbReference type="EnsemblMetazoa" id="LLOJ007105-RA">
    <property type="protein sequence ID" value="LLOJ007105-PA"/>
    <property type="gene ID" value="LLOJ007105"/>
</dbReference>
<accession>A0A1B0CQF6</accession>
<name>A0A1B0CQF6_LUTLO</name>
<dbReference type="AlphaFoldDB" id="A0A1B0CQF6"/>
<reference evidence="1" key="1">
    <citation type="submission" date="2020-05" db="UniProtKB">
        <authorList>
            <consortium name="EnsemblMetazoa"/>
        </authorList>
    </citation>
    <scope>IDENTIFICATION</scope>
    <source>
        <strain evidence="1">Jacobina</strain>
    </source>
</reference>
<dbReference type="Proteomes" id="UP000092461">
    <property type="component" value="Unassembled WGS sequence"/>
</dbReference>
<dbReference type="VEuPathDB" id="VectorBase:LLOJ007105"/>
<protein>
    <submittedName>
        <fullName evidence="1">Uncharacterized protein</fullName>
    </submittedName>
</protein>
<organism evidence="1 2">
    <name type="scientific">Lutzomyia longipalpis</name>
    <name type="common">Sand fly</name>
    <dbReference type="NCBI Taxonomy" id="7200"/>
    <lineage>
        <taxon>Eukaryota</taxon>
        <taxon>Metazoa</taxon>
        <taxon>Ecdysozoa</taxon>
        <taxon>Arthropoda</taxon>
        <taxon>Hexapoda</taxon>
        <taxon>Insecta</taxon>
        <taxon>Pterygota</taxon>
        <taxon>Neoptera</taxon>
        <taxon>Endopterygota</taxon>
        <taxon>Diptera</taxon>
        <taxon>Nematocera</taxon>
        <taxon>Psychodoidea</taxon>
        <taxon>Psychodidae</taxon>
        <taxon>Lutzomyia</taxon>
        <taxon>Lutzomyia</taxon>
    </lineage>
</organism>
<evidence type="ECO:0000313" key="1">
    <source>
        <dbReference type="EnsemblMetazoa" id="LLOJ007105-PA"/>
    </source>
</evidence>
<proteinExistence type="predicted"/>
<evidence type="ECO:0000313" key="2">
    <source>
        <dbReference type="Proteomes" id="UP000092461"/>
    </source>
</evidence>